<proteinExistence type="predicted"/>
<keyword evidence="2" id="KW-1185">Reference proteome</keyword>
<dbReference type="Proteomes" id="UP001066276">
    <property type="component" value="Chromosome 12"/>
</dbReference>
<evidence type="ECO:0000313" key="2">
    <source>
        <dbReference type="Proteomes" id="UP001066276"/>
    </source>
</evidence>
<comment type="caution">
    <text evidence="1">The sequence shown here is derived from an EMBL/GenBank/DDBJ whole genome shotgun (WGS) entry which is preliminary data.</text>
</comment>
<evidence type="ECO:0000313" key="1">
    <source>
        <dbReference type="EMBL" id="KAJ1082395.1"/>
    </source>
</evidence>
<accession>A0AAV7KT44</accession>
<dbReference type="AlphaFoldDB" id="A0AAV7KT44"/>
<organism evidence="1 2">
    <name type="scientific">Pleurodeles waltl</name>
    <name type="common">Iberian ribbed newt</name>
    <dbReference type="NCBI Taxonomy" id="8319"/>
    <lineage>
        <taxon>Eukaryota</taxon>
        <taxon>Metazoa</taxon>
        <taxon>Chordata</taxon>
        <taxon>Craniata</taxon>
        <taxon>Vertebrata</taxon>
        <taxon>Euteleostomi</taxon>
        <taxon>Amphibia</taxon>
        <taxon>Batrachia</taxon>
        <taxon>Caudata</taxon>
        <taxon>Salamandroidea</taxon>
        <taxon>Salamandridae</taxon>
        <taxon>Pleurodelinae</taxon>
        <taxon>Pleurodeles</taxon>
    </lineage>
</organism>
<protein>
    <submittedName>
        <fullName evidence="1">Uncharacterized protein</fullName>
    </submittedName>
</protein>
<gene>
    <name evidence="1" type="ORF">NDU88_002563</name>
</gene>
<dbReference type="EMBL" id="JANPWB010000016">
    <property type="protein sequence ID" value="KAJ1082395.1"/>
    <property type="molecule type" value="Genomic_DNA"/>
</dbReference>
<name>A0AAV7KT44_PLEWA</name>
<reference evidence="1" key="1">
    <citation type="journal article" date="2022" name="bioRxiv">
        <title>Sequencing and chromosome-scale assembly of the giantPleurodeles waltlgenome.</title>
        <authorList>
            <person name="Brown T."/>
            <person name="Elewa A."/>
            <person name="Iarovenko S."/>
            <person name="Subramanian E."/>
            <person name="Araus A.J."/>
            <person name="Petzold A."/>
            <person name="Susuki M."/>
            <person name="Suzuki K.-i.T."/>
            <person name="Hayashi T."/>
            <person name="Toyoda A."/>
            <person name="Oliveira C."/>
            <person name="Osipova E."/>
            <person name="Leigh N.D."/>
            <person name="Simon A."/>
            <person name="Yun M.H."/>
        </authorList>
    </citation>
    <scope>NUCLEOTIDE SEQUENCE</scope>
    <source>
        <strain evidence="1">20211129_DDA</strain>
        <tissue evidence="1">Liver</tissue>
    </source>
</reference>
<sequence length="102" mass="11082">MPRCRLTRAEDRQSGELLLPAGGHLSALSPCRLAALLLRCGQGARQGPAEGTAEAVEETLVARCARKCSELLRLQSSYHLAVLPRIRGSERRFAATPHHISL</sequence>